<dbReference type="PROSITE" id="PS51198">
    <property type="entry name" value="UVRD_HELICASE_ATP_BIND"/>
    <property type="match status" value="1"/>
</dbReference>
<dbReference type="GO" id="GO:0016887">
    <property type="term" value="F:ATP hydrolysis activity"/>
    <property type="evidence" value="ECO:0007669"/>
    <property type="project" value="RHEA"/>
</dbReference>
<evidence type="ECO:0000256" key="2">
    <source>
        <dbReference type="ARBA" id="ARBA00022741"/>
    </source>
</evidence>
<evidence type="ECO:0000256" key="5">
    <source>
        <dbReference type="ARBA" id="ARBA00022840"/>
    </source>
</evidence>
<dbReference type="EC" id="5.6.2.4" evidence="8"/>
<dbReference type="GO" id="GO:0005829">
    <property type="term" value="C:cytosol"/>
    <property type="evidence" value="ECO:0007669"/>
    <property type="project" value="TreeGrafter"/>
</dbReference>
<dbReference type="Pfam" id="PF13361">
    <property type="entry name" value="UvrD_C"/>
    <property type="match status" value="1"/>
</dbReference>
<evidence type="ECO:0000256" key="3">
    <source>
        <dbReference type="ARBA" id="ARBA00022801"/>
    </source>
</evidence>
<evidence type="ECO:0000256" key="1">
    <source>
        <dbReference type="ARBA" id="ARBA00009922"/>
    </source>
</evidence>
<dbReference type="OrthoDB" id="3196525at2"/>
<dbReference type="GO" id="GO:0000725">
    <property type="term" value="P:recombinational repair"/>
    <property type="evidence" value="ECO:0007669"/>
    <property type="project" value="TreeGrafter"/>
</dbReference>
<dbReference type="PANTHER" id="PTHR11070:SF3">
    <property type="entry name" value="DNA 3'-5' HELICASE"/>
    <property type="match status" value="1"/>
</dbReference>
<dbReference type="Proteomes" id="UP000295124">
    <property type="component" value="Unassembled WGS sequence"/>
</dbReference>
<dbReference type="GO" id="GO:0005524">
    <property type="term" value="F:ATP binding"/>
    <property type="evidence" value="ECO:0007669"/>
    <property type="project" value="UniProtKB-UniRule"/>
</dbReference>
<feature type="binding site" evidence="10">
    <location>
        <begin position="26"/>
        <end position="33"/>
    </location>
    <ligand>
        <name>ATP</name>
        <dbReference type="ChEBI" id="CHEBI:30616"/>
    </ligand>
</feature>
<accession>A0A4R4ZGA9</accession>
<dbReference type="GO" id="GO:0043138">
    <property type="term" value="F:3'-5' DNA helicase activity"/>
    <property type="evidence" value="ECO:0007669"/>
    <property type="project" value="UniProtKB-EC"/>
</dbReference>
<evidence type="ECO:0000313" key="12">
    <source>
        <dbReference type="EMBL" id="TDD57415.1"/>
    </source>
</evidence>
<dbReference type="InterPro" id="IPR014017">
    <property type="entry name" value="DNA_helicase_UvrD-like_C"/>
</dbReference>
<keyword evidence="4 10" id="KW-0347">Helicase</keyword>
<dbReference type="GO" id="GO:0003677">
    <property type="term" value="F:DNA binding"/>
    <property type="evidence" value="ECO:0007669"/>
    <property type="project" value="InterPro"/>
</dbReference>
<comment type="catalytic activity">
    <reaction evidence="7">
        <text>Couples ATP hydrolysis with the unwinding of duplex DNA by translocating in the 3'-5' direction.</text>
        <dbReference type="EC" id="5.6.2.4"/>
    </reaction>
</comment>
<feature type="domain" description="UvrD-like helicase ATP-binding" evidence="11">
    <location>
        <begin position="5"/>
        <end position="297"/>
    </location>
</feature>
<dbReference type="AlphaFoldDB" id="A0A4R4ZGA9"/>
<keyword evidence="3 10" id="KW-0378">Hydrolase</keyword>
<evidence type="ECO:0000256" key="9">
    <source>
        <dbReference type="ARBA" id="ARBA00048988"/>
    </source>
</evidence>
<evidence type="ECO:0000256" key="4">
    <source>
        <dbReference type="ARBA" id="ARBA00022806"/>
    </source>
</evidence>
<evidence type="ECO:0000256" key="10">
    <source>
        <dbReference type="PROSITE-ProRule" id="PRU00560"/>
    </source>
</evidence>
<keyword evidence="13" id="KW-1185">Reference proteome</keyword>
<keyword evidence="5 10" id="KW-0067">ATP-binding</keyword>
<comment type="catalytic activity">
    <reaction evidence="9">
        <text>ATP + H2O = ADP + phosphate + H(+)</text>
        <dbReference type="Rhea" id="RHEA:13065"/>
        <dbReference type="ChEBI" id="CHEBI:15377"/>
        <dbReference type="ChEBI" id="CHEBI:15378"/>
        <dbReference type="ChEBI" id="CHEBI:30616"/>
        <dbReference type="ChEBI" id="CHEBI:43474"/>
        <dbReference type="ChEBI" id="CHEBI:456216"/>
        <dbReference type="EC" id="5.6.2.4"/>
    </reaction>
</comment>
<dbReference type="InterPro" id="IPR027417">
    <property type="entry name" value="P-loop_NTPase"/>
</dbReference>
<dbReference type="Gene3D" id="3.40.50.300">
    <property type="entry name" value="P-loop containing nucleotide triphosphate hydrolases"/>
    <property type="match status" value="2"/>
</dbReference>
<dbReference type="PANTHER" id="PTHR11070">
    <property type="entry name" value="UVRD / RECB / PCRA DNA HELICASE FAMILY MEMBER"/>
    <property type="match status" value="1"/>
</dbReference>
<proteinExistence type="inferred from homology"/>
<evidence type="ECO:0000256" key="6">
    <source>
        <dbReference type="ARBA" id="ARBA00023235"/>
    </source>
</evidence>
<dbReference type="Pfam" id="PF00580">
    <property type="entry name" value="UvrD-helicase"/>
    <property type="match status" value="1"/>
</dbReference>
<dbReference type="Gene3D" id="1.10.10.160">
    <property type="match status" value="1"/>
</dbReference>
<dbReference type="InterPro" id="IPR013986">
    <property type="entry name" value="DExx_box_DNA_helicase_dom_sf"/>
</dbReference>
<organism evidence="12 13">
    <name type="scientific">Kribbella antibiotica</name>
    <dbReference type="NCBI Taxonomy" id="190195"/>
    <lineage>
        <taxon>Bacteria</taxon>
        <taxon>Bacillati</taxon>
        <taxon>Actinomycetota</taxon>
        <taxon>Actinomycetes</taxon>
        <taxon>Propionibacteriales</taxon>
        <taxon>Kribbellaceae</taxon>
        <taxon>Kribbella</taxon>
    </lineage>
</organism>
<dbReference type="InterPro" id="IPR000212">
    <property type="entry name" value="DNA_helicase_UvrD/REP"/>
</dbReference>
<protein>
    <recommendedName>
        <fullName evidence="8">DNA 3'-5' helicase</fullName>
        <ecNumber evidence="8">5.6.2.4</ecNumber>
    </recommendedName>
</protein>
<evidence type="ECO:0000313" key="13">
    <source>
        <dbReference type="Proteomes" id="UP000295124"/>
    </source>
</evidence>
<comment type="caution">
    <text evidence="12">The sequence shown here is derived from an EMBL/GenBank/DDBJ whole genome shotgun (WGS) entry which is preliminary data.</text>
</comment>
<dbReference type="SUPFAM" id="SSF52540">
    <property type="entry name" value="P-loop containing nucleoside triphosphate hydrolases"/>
    <property type="match status" value="1"/>
</dbReference>
<evidence type="ECO:0000256" key="7">
    <source>
        <dbReference type="ARBA" id="ARBA00034617"/>
    </source>
</evidence>
<evidence type="ECO:0000256" key="8">
    <source>
        <dbReference type="ARBA" id="ARBA00034808"/>
    </source>
</evidence>
<reference evidence="12 13" key="1">
    <citation type="submission" date="2019-03" db="EMBL/GenBank/DDBJ databases">
        <title>Draft genome sequences of novel Actinobacteria.</title>
        <authorList>
            <person name="Sahin N."/>
            <person name="Ay H."/>
            <person name="Saygin H."/>
        </authorList>
    </citation>
    <scope>NUCLEOTIDE SEQUENCE [LARGE SCALE GENOMIC DNA]</scope>
    <source>
        <strain evidence="12 13">JCM 13523</strain>
    </source>
</reference>
<keyword evidence="6" id="KW-0413">Isomerase</keyword>
<keyword evidence="2 10" id="KW-0547">Nucleotide-binding</keyword>
<comment type="similarity">
    <text evidence="1">Belongs to the helicase family. UvrD subfamily.</text>
</comment>
<dbReference type="InterPro" id="IPR014016">
    <property type="entry name" value="UvrD-like_ATP-bd"/>
</dbReference>
<name>A0A4R4ZGA9_9ACTN</name>
<evidence type="ECO:0000259" key="11">
    <source>
        <dbReference type="PROSITE" id="PS51198"/>
    </source>
</evidence>
<gene>
    <name evidence="12" type="ORF">E1263_23885</name>
</gene>
<sequence>MSLPTPQGKQSRVIYLPARGHQVVLGTAGTGKTVMAIFRAAHLSNPATPGFGRTLLATYNRTLVTYLNYLSPAQQANLTIETFGRFGRGYLHSRSKMRQRGIADAFQRRALIQQALTEVASGYKPHTFFDRDIGWFEDELAWIDGSGILTKTDYRAVKRRGRQTALHDSLREVVWKVREQYRHARTDKGLEYDWHDLASTVLTELRSDSSERRYRHVVIDEGQDLSPQELRSLAAAADPDGSVTFFGDYAQQIYGQDMSWRSCGLTVRAVEEFKDNYRNSTQIARVAIALSEMPQLRGAITDLVEPVAPTAAGPPPTLVQCADEEREIAVTQVRAKVLGAVGKVAVLARTWDDARRACRGLPYISLNTEMGVWHERPGIYCGAYHSAKGLEFDAVILPFCGGARMPHPETVAAFGPDEAATRESKLLYVGITRARSDLLITYSGELSSLLPTTAGLFATVRA</sequence>
<dbReference type="EMBL" id="SMKX01000075">
    <property type="protein sequence ID" value="TDD57415.1"/>
    <property type="molecule type" value="Genomic_DNA"/>
</dbReference>